<sequence>MKPAEVEEEEEEYSINKAEDIDFGMANPDVVDSYLGSCNTGNNEAEWHGCLDFFRINVDEYNRQIASKSADSQHVRVPFKKFPGMTVGLFDYQLMGVYTLIKFLLDDVSGGFLCDEQGLGKTQEMFGLIALAHNLRRCKTEVHEFWSPPKTSAQKKRPATVRHNLKTDLGAQSCPYDQKYGFRCYCYNEPTRQIADRLPDGPNLFIAPAKNCAPMIREAKTKLDTKTLKIRGYGKDVDKDNQLSTRDIALLHASIRPKQKPGKTDFEYTYQAPTGQSHYLIFVSPQSIDKLNSEFNILVKGKKKSALLPGMIMLDEFHEYALTPESRTLAWLNHLKKCTLTSQQPTPLVYFVSGTPIDHSPADLAPAISHLESSTWSKPTHPLHPASRSQLQSLLTNFSTYTALQSAGSTIPPNQVKAYYTHLSQILTHLMIRRLVTDSFLTRPLTTLGPLKISIITHSIPTKYLPAITALQSSFSPTPSLPLLLSSTFPALLSDPSHTKFTFLPSEPLSFPLKPLHSPYTPHISTWTTSSPKLLSLTTTLKSMLSDTSPIPNSASSLKKLCLFSPHESETLILFLYLSTHLKLPSLKPIYLHPALSQPDKQKIIDSFLKEGNGTPNVLVSSFASGGTGLNLQRANYLVVTGPGFTKRETAQVFGRVHRVGQKCGRVRLEMLVTTGHEGEEKVLEGWGSGIGGLRRVQEKEVPEEK</sequence>
<keyword evidence="3" id="KW-0067">ATP-binding</keyword>
<dbReference type="Proteomes" id="UP001301958">
    <property type="component" value="Unassembled WGS sequence"/>
</dbReference>
<dbReference type="GO" id="GO:0005524">
    <property type="term" value="F:ATP binding"/>
    <property type="evidence" value="ECO:0007669"/>
    <property type="project" value="UniProtKB-KW"/>
</dbReference>
<dbReference type="SUPFAM" id="SSF52540">
    <property type="entry name" value="P-loop containing nucleoside triphosphate hydrolases"/>
    <property type="match status" value="2"/>
</dbReference>
<evidence type="ECO:0000256" key="2">
    <source>
        <dbReference type="ARBA" id="ARBA00022801"/>
    </source>
</evidence>
<name>A0AAN7BTC8_9PEZI</name>
<dbReference type="GO" id="GO:0005634">
    <property type="term" value="C:nucleus"/>
    <property type="evidence" value="ECO:0007669"/>
    <property type="project" value="TreeGrafter"/>
</dbReference>
<dbReference type="GO" id="GO:0008094">
    <property type="term" value="F:ATP-dependent activity, acting on DNA"/>
    <property type="evidence" value="ECO:0007669"/>
    <property type="project" value="TreeGrafter"/>
</dbReference>
<evidence type="ECO:0000256" key="1">
    <source>
        <dbReference type="ARBA" id="ARBA00022741"/>
    </source>
</evidence>
<dbReference type="EMBL" id="MU865310">
    <property type="protein sequence ID" value="KAK4229254.1"/>
    <property type="molecule type" value="Genomic_DNA"/>
</dbReference>
<keyword evidence="6" id="KW-1185">Reference proteome</keyword>
<reference evidence="5" key="1">
    <citation type="journal article" date="2023" name="Mol. Phylogenet. Evol.">
        <title>Genome-scale phylogeny and comparative genomics of the fungal order Sordariales.</title>
        <authorList>
            <person name="Hensen N."/>
            <person name="Bonometti L."/>
            <person name="Westerberg I."/>
            <person name="Brannstrom I.O."/>
            <person name="Guillou S."/>
            <person name="Cros-Aarteil S."/>
            <person name="Calhoun S."/>
            <person name="Haridas S."/>
            <person name="Kuo A."/>
            <person name="Mondo S."/>
            <person name="Pangilinan J."/>
            <person name="Riley R."/>
            <person name="LaButti K."/>
            <person name="Andreopoulos B."/>
            <person name="Lipzen A."/>
            <person name="Chen C."/>
            <person name="Yan M."/>
            <person name="Daum C."/>
            <person name="Ng V."/>
            <person name="Clum A."/>
            <person name="Steindorff A."/>
            <person name="Ohm R.A."/>
            <person name="Martin F."/>
            <person name="Silar P."/>
            <person name="Natvig D.O."/>
            <person name="Lalanne C."/>
            <person name="Gautier V."/>
            <person name="Ament-Velasquez S.L."/>
            <person name="Kruys A."/>
            <person name="Hutchinson M.I."/>
            <person name="Powell A.J."/>
            <person name="Barry K."/>
            <person name="Miller A.N."/>
            <person name="Grigoriev I.V."/>
            <person name="Debuchy R."/>
            <person name="Gladieux P."/>
            <person name="Hiltunen Thoren M."/>
            <person name="Johannesson H."/>
        </authorList>
    </citation>
    <scope>NUCLEOTIDE SEQUENCE</scope>
    <source>
        <strain evidence="5">CBS 990.96</strain>
    </source>
</reference>
<evidence type="ECO:0000256" key="3">
    <source>
        <dbReference type="ARBA" id="ARBA00022840"/>
    </source>
</evidence>
<reference evidence="5" key="2">
    <citation type="submission" date="2023-05" db="EMBL/GenBank/DDBJ databases">
        <authorList>
            <consortium name="Lawrence Berkeley National Laboratory"/>
            <person name="Steindorff A."/>
            <person name="Hensen N."/>
            <person name="Bonometti L."/>
            <person name="Westerberg I."/>
            <person name="Brannstrom I.O."/>
            <person name="Guillou S."/>
            <person name="Cros-Aarteil S."/>
            <person name="Calhoun S."/>
            <person name="Haridas S."/>
            <person name="Kuo A."/>
            <person name="Mondo S."/>
            <person name="Pangilinan J."/>
            <person name="Riley R."/>
            <person name="Labutti K."/>
            <person name="Andreopoulos B."/>
            <person name="Lipzen A."/>
            <person name="Chen C."/>
            <person name="Yanf M."/>
            <person name="Daum C."/>
            <person name="Ng V."/>
            <person name="Clum A."/>
            <person name="Ohm R."/>
            <person name="Martin F."/>
            <person name="Silar P."/>
            <person name="Natvig D."/>
            <person name="Lalanne C."/>
            <person name="Gautier V."/>
            <person name="Ament-Velasquez S.L."/>
            <person name="Kruys A."/>
            <person name="Hutchinson M.I."/>
            <person name="Powell A.J."/>
            <person name="Barry K."/>
            <person name="Miller A.N."/>
            <person name="Grigoriev I.V."/>
            <person name="Debuchy R."/>
            <person name="Gladieux P."/>
            <person name="Thoren M.H."/>
            <person name="Johannesson H."/>
        </authorList>
    </citation>
    <scope>NUCLEOTIDE SEQUENCE</scope>
    <source>
        <strain evidence="5">CBS 990.96</strain>
    </source>
</reference>
<protein>
    <recommendedName>
        <fullName evidence="4">Helicase C-terminal domain-containing protein</fullName>
    </recommendedName>
</protein>
<dbReference type="InterPro" id="IPR001650">
    <property type="entry name" value="Helicase_C-like"/>
</dbReference>
<proteinExistence type="predicted"/>
<keyword evidence="1" id="KW-0547">Nucleotide-binding</keyword>
<dbReference type="InterPro" id="IPR050628">
    <property type="entry name" value="SNF2_RAD54_helicase_TF"/>
</dbReference>
<dbReference type="GO" id="GO:0016787">
    <property type="term" value="F:hydrolase activity"/>
    <property type="evidence" value="ECO:0007669"/>
    <property type="project" value="UniProtKB-KW"/>
</dbReference>
<accession>A0AAN7BTC8</accession>
<evidence type="ECO:0000313" key="5">
    <source>
        <dbReference type="EMBL" id="KAK4229254.1"/>
    </source>
</evidence>
<dbReference type="Gene3D" id="3.40.50.300">
    <property type="entry name" value="P-loop containing nucleotide triphosphate hydrolases"/>
    <property type="match status" value="2"/>
</dbReference>
<organism evidence="5 6">
    <name type="scientific">Podospora fimiseda</name>
    <dbReference type="NCBI Taxonomy" id="252190"/>
    <lineage>
        <taxon>Eukaryota</taxon>
        <taxon>Fungi</taxon>
        <taxon>Dikarya</taxon>
        <taxon>Ascomycota</taxon>
        <taxon>Pezizomycotina</taxon>
        <taxon>Sordariomycetes</taxon>
        <taxon>Sordariomycetidae</taxon>
        <taxon>Sordariales</taxon>
        <taxon>Podosporaceae</taxon>
        <taxon>Podospora</taxon>
    </lineage>
</organism>
<evidence type="ECO:0000259" key="4">
    <source>
        <dbReference type="PROSITE" id="PS51194"/>
    </source>
</evidence>
<feature type="domain" description="Helicase C-terminal" evidence="4">
    <location>
        <begin position="550"/>
        <end position="706"/>
    </location>
</feature>
<gene>
    <name evidence="5" type="ORF">QBC38DRAFT_359985</name>
</gene>
<dbReference type="InterPro" id="IPR000330">
    <property type="entry name" value="SNF2_N"/>
</dbReference>
<dbReference type="SMART" id="SM00490">
    <property type="entry name" value="HELICc"/>
    <property type="match status" value="1"/>
</dbReference>
<dbReference type="PANTHER" id="PTHR45626">
    <property type="entry name" value="TRANSCRIPTION TERMINATION FACTOR 2-RELATED"/>
    <property type="match status" value="1"/>
</dbReference>
<evidence type="ECO:0000313" key="6">
    <source>
        <dbReference type="Proteomes" id="UP001301958"/>
    </source>
</evidence>
<dbReference type="AlphaFoldDB" id="A0AAN7BTC8"/>
<dbReference type="Pfam" id="PF00271">
    <property type="entry name" value="Helicase_C"/>
    <property type="match status" value="1"/>
</dbReference>
<comment type="caution">
    <text evidence="5">The sequence shown here is derived from an EMBL/GenBank/DDBJ whole genome shotgun (WGS) entry which is preliminary data.</text>
</comment>
<keyword evidence="2" id="KW-0378">Hydrolase</keyword>
<dbReference type="PROSITE" id="PS51194">
    <property type="entry name" value="HELICASE_CTER"/>
    <property type="match status" value="1"/>
</dbReference>
<dbReference type="GO" id="GO:0006281">
    <property type="term" value="P:DNA repair"/>
    <property type="evidence" value="ECO:0007669"/>
    <property type="project" value="TreeGrafter"/>
</dbReference>
<dbReference type="Pfam" id="PF00176">
    <property type="entry name" value="SNF2-rel_dom"/>
    <property type="match status" value="1"/>
</dbReference>
<dbReference type="InterPro" id="IPR027417">
    <property type="entry name" value="P-loop_NTPase"/>
</dbReference>